<keyword evidence="1" id="KW-1133">Transmembrane helix</keyword>
<evidence type="ECO:0000313" key="3">
    <source>
        <dbReference type="EMBL" id="QED37825.1"/>
    </source>
</evidence>
<dbReference type="SUPFAM" id="SSF55136">
    <property type="entry name" value="Probable bacterial effector-binding domain"/>
    <property type="match status" value="1"/>
</dbReference>
<keyword evidence="4" id="KW-1185">Reference proteome</keyword>
<dbReference type="SMART" id="SM00871">
    <property type="entry name" value="AraC_E_bind"/>
    <property type="match status" value="1"/>
</dbReference>
<dbReference type="InterPro" id="IPR029442">
    <property type="entry name" value="GyrI-like"/>
</dbReference>
<keyword evidence="1" id="KW-0812">Transmembrane</keyword>
<dbReference type="Proteomes" id="UP000321954">
    <property type="component" value="Chromosome"/>
</dbReference>
<dbReference type="AlphaFoldDB" id="A0A5B8YJC3"/>
<dbReference type="Gene3D" id="3.20.80.10">
    <property type="entry name" value="Regulatory factor, effector binding domain"/>
    <property type="match status" value="1"/>
</dbReference>
<feature type="domain" description="AraC effector-binding" evidence="2">
    <location>
        <begin position="201"/>
        <end position="343"/>
    </location>
</feature>
<evidence type="ECO:0000313" key="4">
    <source>
        <dbReference type="Proteomes" id="UP000321954"/>
    </source>
</evidence>
<evidence type="ECO:0000256" key="1">
    <source>
        <dbReference type="SAM" id="Phobius"/>
    </source>
</evidence>
<evidence type="ECO:0000259" key="2">
    <source>
        <dbReference type="SMART" id="SM00871"/>
    </source>
</evidence>
<dbReference type="Pfam" id="PF06445">
    <property type="entry name" value="GyrI-like"/>
    <property type="match status" value="1"/>
</dbReference>
<dbReference type="InterPro" id="IPR011256">
    <property type="entry name" value="Reg_factor_effector_dom_sf"/>
</dbReference>
<dbReference type="SUPFAM" id="SSF55961">
    <property type="entry name" value="Bet v1-like"/>
    <property type="match status" value="1"/>
</dbReference>
<gene>
    <name evidence="3" type="ORF">FK178_08860</name>
</gene>
<accession>A0A5B8YJC3</accession>
<dbReference type="EMBL" id="CP042476">
    <property type="protein sequence ID" value="QED37825.1"/>
    <property type="molecule type" value="Genomic_DNA"/>
</dbReference>
<feature type="transmembrane region" description="Helical" evidence="1">
    <location>
        <begin position="6"/>
        <end position="24"/>
    </location>
</feature>
<dbReference type="InterPro" id="IPR010499">
    <property type="entry name" value="AraC_E-bd"/>
</dbReference>
<dbReference type="RefSeq" id="WP_146833711.1">
    <property type="nucleotide sequence ID" value="NZ_CP042476.1"/>
</dbReference>
<protein>
    <submittedName>
        <fullName evidence="3">AraC family transcriptional regulator</fullName>
    </submittedName>
</protein>
<dbReference type="OrthoDB" id="9807923at2"/>
<reference evidence="3 4" key="1">
    <citation type="submission" date="2019-08" db="EMBL/GenBank/DDBJ databases">
        <title>Antarcticibacterium arcticum sp. nov., a bacterium isolated from marine sediment of the Canadian Beaufort Sea.</title>
        <authorList>
            <person name="Lee Y.M."/>
            <person name="Baek K."/>
            <person name="Lee D.-H."/>
            <person name="Shin S.C."/>
            <person name="Jin Y.K."/>
            <person name="Park Y."/>
        </authorList>
    </citation>
    <scope>NUCLEOTIDE SEQUENCE [LARGE SCALE GENOMIC DNA]</scope>
    <source>
        <strain evidence="3 4">PAMC 28998</strain>
    </source>
</reference>
<name>A0A5B8YJC3_9FLAO</name>
<organism evidence="3 4">
    <name type="scientific">Antarcticibacterium arcticum</name>
    <dbReference type="NCBI Taxonomy" id="2585771"/>
    <lineage>
        <taxon>Bacteria</taxon>
        <taxon>Pseudomonadati</taxon>
        <taxon>Bacteroidota</taxon>
        <taxon>Flavobacteriia</taxon>
        <taxon>Flavobacteriales</taxon>
        <taxon>Flavobacteriaceae</taxon>
        <taxon>Antarcticibacterium</taxon>
    </lineage>
</organism>
<proteinExistence type="predicted"/>
<dbReference type="Gene3D" id="3.30.530.20">
    <property type="match status" value="1"/>
</dbReference>
<sequence>MKILKYLFFLLLIFIIAGAIYIATKDGDYHIEETSIINAPVPVVFNEVNNLTNWEAWGPWSQETDDIVLKHQQTIRGEGGGFSWKSDNLGDGSLSIIKVNQNEAIEQEVNLNMSMAETNSNMYWYFEEVEEGTKVTVGFEGKQSFREKLAFSLTEKSIPETMRPRLQRSLERLNKALQNKMSVYSINVDGLTTHGGGFYMYNTTATKISQVPTRMQKMLTELRNYMDTNNITRQGYPFVLYNNWDEQNNSAIYSTGIFTPSLVITPAESDILNGMMPVQQVVKTTLKGDVQNLQEAWEVAYQYLADNNLTADEESQPFEVYKTDFETTPNPANWVTEIFIPIKTEVSNPVIE</sequence>
<keyword evidence="1" id="KW-0472">Membrane</keyword>
<dbReference type="InterPro" id="IPR023393">
    <property type="entry name" value="START-like_dom_sf"/>
</dbReference>
<dbReference type="KEGG" id="anp:FK178_08860"/>